<proteinExistence type="predicted"/>
<feature type="compositionally biased region" description="Basic and acidic residues" evidence="2">
    <location>
        <begin position="121"/>
        <end position="130"/>
    </location>
</feature>
<protein>
    <submittedName>
        <fullName evidence="4">DNA ligase 1-like</fullName>
    </submittedName>
</protein>
<feature type="compositionally biased region" description="Low complexity" evidence="2">
    <location>
        <begin position="140"/>
        <end position="152"/>
    </location>
</feature>
<reference evidence="4" key="1">
    <citation type="submission" date="2025-08" db="UniProtKB">
        <authorList>
            <consortium name="RefSeq"/>
        </authorList>
    </citation>
    <scope>IDENTIFICATION</scope>
    <source>
        <tissue evidence="4">Whole sample</tissue>
    </source>
</reference>
<evidence type="ECO:0000256" key="1">
    <source>
        <dbReference type="SAM" id="Coils"/>
    </source>
</evidence>
<dbReference type="GeneID" id="111128178"/>
<feature type="region of interest" description="Disordered" evidence="2">
    <location>
        <begin position="100"/>
        <end position="243"/>
    </location>
</feature>
<accession>A0A8B8DMF8</accession>
<name>A0A8B8DMF8_CRAVI</name>
<keyword evidence="3" id="KW-1185">Reference proteome</keyword>
<evidence type="ECO:0000256" key="2">
    <source>
        <dbReference type="SAM" id="MobiDB-lite"/>
    </source>
</evidence>
<evidence type="ECO:0000313" key="3">
    <source>
        <dbReference type="Proteomes" id="UP000694844"/>
    </source>
</evidence>
<dbReference type="KEGG" id="cvn:111128178"/>
<keyword evidence="1" id="KW-0175">Coiled coil</keyword>
<sequence length="395" mass="45509">MPFRKQLKSSQPQAFGKNALLQKQYERLYNRLEKERKSTQRRIQLTEERCVHSIYNLLQEAESYEQEKKRKEEEEKEKQIRKEGKTPVFYYEIEKEYESKQPEVKTTRGRPLTASVRSRIRSADRRDLSKRPASAGPALSTAGSVSTAGSSVRACSADRSQRRFSNASSCESTRKDGLVNSRPCSANTHTSQTGLGNNLKVWQLSPAKSNERESPSGGRQSSAKSVRSIEEHPEPSELNSFARPKTAELYRRRRPDDELSEYWNRRVARIIRKWDLQDNEQYSKDLKITRDMGPPPYKRLDSKAGEAEIKTKTFIQKYSGKYRTLLRPDTAPILEHRQKRSEKISRQDMASIEAATAKYKKNTKMLLLKSKEIKLYVENLPGVDKTLNPLTLSDS</sequence>
<dbReference type="Proteomes" id="UP000694844">
    <property type="component" value="Chromosome 4"/>
</dbReference>
<organism evidence="3 4">
    <name type="scientific">Crassostrea virginica</name>
    <name type="common">Eastern oyster</name>
    <dbReference type="NCBI Taxonomy" id="6565"/>
    <lineage>
        <taxon>Eukaryota</taxon>
        <taxon>Metazoa</taxon>
        <taxon>Spiralia</taxon>
        <taxon>Lophotrochozoa</taxon>
        <taxon>Mollusca</taxon>
        <taxon>Bivalvia</taxon>
        <taxon>Autobranchia</taxon>
        <taxon>Pteriomorphia</taxon>
        <taxon>Ostreida</taxon>
        <taxon>Ostreoidea</taxon>
        <taxon>Ostreidae</taxon>
        <taxon>Crassostrea</taxon>
    </lineage>
</organism>
<dbReference type="OrthoDB" id="6131790at2759"/>
<dbReference type="AlphaFoldDB" id="A0A8B8DMF8"/>
<feature type="compositionally biased region" description="Polar residues" evidence="2">
    <location>
        <begin position="182"/>
        <end position="196"/>
    </location>
</feature>
<gene>
    <name evidence="4" type="primary">LOC111128178</name>
</gene>
<evidence type="ECO:0000313" key="4">
    <source>
        <dbReference type="RefSeq" id="XP_022329362.1"/>
    </source>
</evidence>
<feature type="coiled-coil region" evidence="1">
    <location>
        <begin position="18"/>
        <end position="81"/>
    </location>
</feature>
<dbReference type="RefSeq" id="XP_022329362.1">
    <property type="nucleotide sequence ID" value="XM_022473654.1"/>
</dbReference>